<dbReference type="PANTHER" id="PTHR18964">
    <property type="entry name" value="ROK (REPRESSOR, ORF, KINASE) FAMILY"/>
    <property type="match status" value="1"/>
</dbReference>
<dbReference type="InterPro" id="IPR000600">
    <property type="entry name" value="ROK"/>
</dbReference>
<dbReference type="Proteomes" id="UP001232163">
    <property type="component" value="Unassembled WGS sequence"/>
</dbReference>
<protein>
    <submittedName>
        <fullName evidence="1">NBD/HSP70 family sugar kinase</fullName>
    </submittedName>
</protein>
<dbReference type="PANTHER" id="PTHR18964:SF169">
    <property type="entry name" value="N-ACETYLMANNOSAMINE KINASE"/>
    <property type="match status" value="1"/>
</dbReference>
<dbReference type="GO" id="GO:0016301">
    <property type="term" value="F:kinase activity"/>
    <property type="evidence" value="ECO:0007669"/>
    <property type="project" value="UniProtKB-KW"/>
</dbReference>
<dbReference type="EMBL" id="JAURUR010000019">
    <property type="protein sequence ID" value="MDP9766099.1"/>
    <property type="molecule type" value="Genomic_DNA"/>
</dbReference>
<evidence type="ECO:0000313" key="2">
    <source>
        <dbReference type="Proteomes" id="UP001232163"/>
    </source>
</evidence>
<keyword evidence="1" id="KW-0808">Transferase</keyword>
<gene>
    <name evidence="1" type="ORF">QO006_003563</name>
</gene>
<proteinExistence type="predicted"/>
<name>A0ABT9MHM6_9DEIO</name>
<keyword evidence="1" id="KW-0418">Kinase</keyword>
<dbReference type="InterPro" id="IPR043129">
    <property type="entry name" value="ATPase_NBD"/>
</dbReference>
<dbReference type="RefSeq" id="WP_307468929.1">
    <property type="nucleotide sequence ID" value="NZ_JAURUR010000019.1"/>
</dbReference>
<evidence type="ECO:0000313" key="1">
    <source>
        <dbReference type="EMBL" id="MDP9766099.1"/>
    </source>
</evidence>
<dbReference type="Gene3D" id="3.30.420.40">
    <property type="match status" value="2"/>
</dbReference>
<keyword evidence="2" id="KW-1185">Reference proteome</keyword>
<dbReference type="SUPFAM" id="SSF53067">
    <property type="entry name" value="Actin-like ATPase domain"/>
    <property type="match status" value="1"/>
</dbReference>
<organism evidence="1 2">
    <name type="scientific">Deinococcus enclensis</name>
    <dbReference type="NCBI Taxonomy" id="1049582"/>
    <lineage>
        <taxon>Bacteria</taxon>
        <taxon>Thermotogati</taxon>
        <taxon>Deinococcota</taxon>
        <taxon>Deinococci</taxon>
        <taxon>Deinococcales</taxon>
        <taxon>Deinococcaceae</taxon>
        <taxon>Deinococcus</taxon>
    </lineage>
</organism>
<comment type="caution">
    <text evidence="1">The sequence shown here is derived from an EMBL/GenBank/DDBJ whole genome shotgun (WGS) entry which is preliminary data.</text>
</comment>
<reference evidence="1 2" key="1">
    <citation type="submission" date="2023-07" db="EMBL/GenBank/DDBJ databases">
        <title>Genomic Encyclopedia of Type Strains, Phase IV (KMG-IV): sequencing the most valuable type-strain genomes for metagenomic binning, comparative biology and taxonomic classification.</title>
        <authorList>
            <person name="Goeker M."/>
        </authorList>
    </citation>
    <scope>NUCLEOTIDE SEQUENCE [LARGE SCALE GENOMIC DNA]</scope>
    <source>
        <strain evidence="1 2">NIO-1023</strain>
    </source>
</reference>
<dbReference type="Pfam" id="PF00480">
    <property type="entry name" value="ROK"/>
    <property type="match status" value="1"/>
</dbReference>
<accession>A0ABT9MHM6</accession>
<sequence>MTPTEFACLAVDIGGTTTRAALVEGGRLTRRLEAPTPASAGPGRVLGQVLALLGGLDAPAQVPLAVACTGRVHQGHVTAVNQATMPGWTAVPVQAALERDTGRSVTVINDAKAATVAEWHAAGTPGNFMFVTVSTGIGSGLVVQGRLLNAADGQDVGLGFTRGQGGQPLEATVSGRGLEAIAAEAGGVRALFDAAERGDTAAQELLSGPLHLLADRVHDAHCLLGLDAVTLGGSVGLRNWTHAVLQGALPALPLHRAAHGPDAGLLGAALYAAQEQTT</sequence>